<evidence type="ECO:0000256" key="1">
    <source>
        <dbReference type="SAM" id="Phobius"/>
    </source>
</evidence>
<dbReference type="InterPro" id="IPR011990">
    <property type="entry name" value="TPR-like_helical_dom_sf"/>
</dbReference>
<evidence type="ECO:0000313" key="3">
    <source>
        <dbReference type="Proteomes" id="UP001597508"/>
    </source>
</evidence>
<gene>
    <name evidence="2" type="ORF">ACFSRZ_16200</name>
</gene>
<dbReference type="SUPFAM" id="SSF48452">
    <property type="entry name" value="TPR-like"/>
    <property type="match status" value="1"/>
</dbReference>
<proteinExistence type="predicted"/>
<feature type="transmembrane region" description="Helical" evidence="1">
    <location>
        <begin position="308"/>
        <end position="331"/>
    </location>
</feature>
<feature type="transmembrane region" description="Helical" evidence="1">
    <location>
        <begin position="245"/>
        <end position="263"/>
    </location>
</feature>
<protein>
    <submittedName>
        <fullName evidence="2">Tetratricopeptide repeat protein</fullName>
    </submittedName>
</protein>
<evidence type="ECO:0000313" key="2">
    <source>
        <dbReference type="EMBL" id="MFD2568918.1"/>
    </source>
</evidence>
<feature type="transmembrane region" description="Helical" evidence="1">
    <location>
        <begin position="275"/>
        <end position="296"/>
    </location>
</feature>
<keyword evidence="1" id="KW-1133">Transmembrane helix</keyword>
<keyword evidence="3" id="KW-1185">Reference proteome</keyword>
<dbReference type="Gene3D" id="1.25.40.10">
    <property type="entry name" value="Tetratricopeptide repeat domain"/>
    <property type="match status" value="1"/>
</dbReference>
<keyword evidence="1" id="KW-0472">Membrane</keyword>
<keyword evidence="1" id="KW-0812">Transmembrane</keyword>
<dbReference type="RefSeq" id="WP_379667622.1">
    <property type="nucleotide sequence ID" value="NZ_JBHULH010000012.1"/>
</dbReference>
<dbReference type="Proteomes" id="UP001597508">
    <property type="component" value="Unassembled WGS sequence"/>
</dbReference>
<comment type="caution">
    <text evidence="2">The sequence shown here is derived from an EMBL/GenBank/DDBJ whole genome shotgun (WGS) entry which is preliminary data.</text>
</comment>
<reference evidence="3" key="1">
    <citation type="journal article" date="2019" name="Int. J. Syst. Evol. Microbiol.">
        <title>The Global Catalogue of Microorganisms (GCM) 10K type strain sequencing project: providing services to taxonomists for standard genome sequencing and annotation.</title>
        <authorList>
            <consortium name="The Broad Institute Genomics Platform"/>
            <consortium name="The Broad Institute Genome Sequencing Center for Infectious Disease"/>
            <person name="Wu L."/>
            <person name="Ma J."/>
        </authorList>
    </citation>
    <scope>NUCLEOTIDE SEQUENCE [LARGE SCALE GENOMIC DNA]</scope>
    <source>
        <strain evidence="3">KCTC 52127</strain>
    </source>
</reference>
<dbReference type="EMBL" id="JBHULH010000012">
    <property type="protein sequence ID" value="MFD2568918.1"/>
    <property type="molecule type" value="Genomic_DNA"/>
</dbReference>
<dbReference type="Pfam" id="PF13431">
    <property type="entry name" value="TPR_17"/>
    <property type="match status" value="1"/>
</dbReference>
<accession>A0ABW5LXY6</accession>
<organism evidence="2 3">
    <name type="scientific">Pseudotenacibaculum haliotis</name>
    <dbReference type="NCBI Taxonomy" id="1862138"/>
    <lineage>
        <taxon>Bacteria</taxon>
        <taxon>Pseudomonadati</taxon>
        <taxon>Bacteroidota</taxon>
        <taxon>Flavobacteriia</taxon>
        <taxon>Flavobacteriales</taxon>
        <taxon>Flavobacteriaceae</taxon>
        <taxon>Pseudotenacibaculum</taxon>
    </lineage>
</organism>
<name>A0ABW5LXY6_9FLAO</name>
<sequence>MSEYKPKHLSDLKEIINLIESGEEEEALNKFKLHISEVKLLGKFSLENWKQSWRSEVYNLGTKFNSTNPIDFLNCLKEEKQKSNKDEREVLDFYSSEIQYNTLPKEDQVSKIKNLIEEYPYNPEFRHNYAHSLHNNGKYKEAIETYLYALKKDKHNKHFEKSLFHSYIPLLSNLLKDSKYDEGIDLIKDILKGETFIGEPIYHNYFISFNERFQDQILFSNKIKEAENSINEIIKTETQKGQNRIIEILGFFSAIMAFIFSTISIGKNFNFSEAIIFNISLGLILLMFVLVIHLLFSNKKIKFWDYRIGLTIIIILSLLLIITEFGIPIWLK</sequence>